<organism evidence="2 3">
    <name type="scientific">Anaerotruncus colihominis</name>
    <dbReference type="NCBI Taxonomy" id="169435"/>
    <lineage>
        <taxon>Bacteria</taxon>
        <taxon>Bacillati</taxon>
        <taxon>Bacillota</taxon>
        <taxon>Clostridia</taxon>
        <taxon>Eubacteriales</taxon>
        <taxon>Oscillospiraceae</taxon>
        <taxon>Anaerotruncus</taxon>
    </lineage>
</organism>
<comment type="caution">
    <text evidence="2">The sequence shown here is derived from an EMBL/GenBank/DDBJ whole genome shotgun (WGS) entry which is preliminary data.</text>
</comment>
<proteinExistence type="predicted"/>
<dbReference type="PANTHER" id="PTHR46889">
    <property type="entry name" value="TRANSPOSASE INSF FOR INSERTION SEQUENCE IS3B-RELATED"/>
    <property type="match status" value="1"/>
</dbReference>
<dbReference type="Proteomes" id="UP000446348">
    <property type="component" value="Unassembled WGS sequence"/>
</dbReference>
<evidence type="ECO:0000313" key="2">
    <source>
        <dbReference type="EMBL" id="NBI78433.1"/>
    </source>
</evidence>
<reference evidence="2 3" key="1">
    <citation type="submission" date="2018-08" db="EMBL/GenBank/DDBJ databases">
        <title>Murine metabolic-syndrome-specific gut microbial biobank.</title>
        <authorList>
            <person name="Liu C."/>
        </authorList>
    </citation>
    <scope>NUCLEOTIDE SEQUENCE [LARGE SCALE GENOMIC DNA]</scope>
    <source>
        <strain evidence="2 3">X69</strain>
    </source>
</reference>
<dbReference type="InterPro" id="IPR050900">
    <property type="entry name" value="Transposase_IS3/IS150/IS904"/>
</dbReference>
<dbReference type="InterPro" id="IPR001584">
    <property type="entry name" value="Integrase_cat-core"/>
</dbReference>
<protein>
    <recommendedName>
        <fullName evidence="1">Integrase catalytic domain-containing protein</fullName>
    </recommendedName>
</protein>
<dbReference type="PANTHER" id="PTHR46889:SF4">
    <property type="entry name" value="TRANSPOSASE INSO FOR INSERTION SEQUENCE ELEMENT IS911B-RELATED"/>
    <property type="match status" value="1"/>
</dbReference>
<dbReference type="InterPro" id="IPR012337">
    <property type="entry name" value="RNaseH-like_sf"/>
</dbReference>
<dbReference type="Pfam" id="PF13333">
    <property type="entry name" value="rve_2"/>
    <property type="match status" value="1"/>
</dbReference>
<dbReference type="EMBL" id="QXWZ01000007">
    <property type="protein sequence ID" value="NBI78433.1"/>
    <property type="molecule type" value="Genomic_DNA"/>
</dbReference>
<dbReference type="GO" id="GO:0015074">
    <property type="term" value="P:DNA integration"/>
    <property type="evidence" value="ECO:0007669"/>
    <property type="project" value="InterPro"/>
</dbReference>
<dbReference type="AlphaFoldDB" id="A0A845RFL8"/>
<sequence length="63" mass="7332">MMFCVCRHLGDPYDNAVAENFFSCLKCEPIHLYRYDSRNAAQADIFTYVEAFYNSVLPHYSIA</sequence>
<accession>A0A845RFL8</accession>
<dbReference type="SUPFAM" id="SSF53098">
    <property type="entry name" value="Ribonuclease H-like"/>
    <property type="match status" value="1"/>
</dbReference>
<name>A0A845RFL8_9FIRM</name>
<evidence type="ECO:0000259" key="1">
    <source>
        <dbReference type="Pfam" id="PF13333"/>
    </source>
</evidence>
<feature type="domain" description="Integrase catalytic" evidence="1">
    <location>
        <begin position="19"/>
        <end position="55"/>
    </location>
</feature>
<gene>
    <name evidence="2" type="ORF">D3Z39_06030</name>
</gene>
<evidence type="ECO:0000313" key="3">
    <source>
        <dbReference type="Proteomes" id="UP000446348"/>
    </source>
</evidence>